<dbReference type="AlphaFoldDB" id="A0A9W6I6D3"/>
<gene>
    <name evidence="4" type="ORF">GCM10017600_62810</name>
</gene>
<keyword evidence="5" id="KW-1185">Reference proteome</keyword>
<name>A0A9W6I6D3_9ACTN</name>
<evidence type="ECO:0000256" key="2">
    <source>
        <dbReference type="SAM" id="SignalP"/>
    </source>
</evidence>
<dbReference type="PROSITE" id="PS51762">
    <property type="entry name" value="GH16_2"/>
    <property type="match status" value="1"/>
</dbReference>
<keyword evidence="2" id="KW-0732">Signal</keyword>
<feature type="signal peptide" evidence="2">
    <location>
        <begin position="1"/>
        <end position="23"/>
    </location>
</feature>
<dbReference type="InterPro" id="IPR000757">
    <property type="entry name" value="Beta-glucanase-like"/>
</dbReference>
<evidence type="ECO:0000256" key="1">
    <source>
        <dbReference type="ARBA" id="ARBA00006865"/>
    </source>
</evidence>
<organism evidence="4 5">
    <name type="scientific">Streptosporangium carneum</name>
    <dbReference type="NCBI Taxonomy" id="47481"/>
    <lineage>
        <taxon>Bacteria</taxon>
        <taxon>Bacillati</taxon>
        <taxon>Actinomycetota</taxon>
        <taxon>Actinomycetes</taxon>
        <taxon>Streptosporangiales</taxon>
        <taxon>Streptosporangiaceae</taxon>
        <taxon>Streptosporangium</taxon>
    </lineage>
</organism>
<evidence type="ECO:0000313" key="5">
    <source>
        <dbReference type="Proteomes" id="UP001143474"/>
    </source>
</evidence>
<dbReference type="GO" id="GO:0004553">
    <property type="term" value="F:hydrolase activity, hydrolyzing O-glycosyl compounds"/>
    <property type="evidence" value="ECO:0007669"/>
    <property type="project" value="InterPro"/>
</dbReference>
<dbReference type="EMBL" id="BSEV01000019">
    <property type="protein sequence ID" value="GLK12871.1"/>
    <property type="molecule type" value="Genomic_DNA"/>
</dbReference>
<dbReference type="Proteomes" id="UP001143474">
    <property type="component" value="Unassembled WGS sequence"/>
</dbReference>
<accession>A0A9W6I6D3</accession>
<dbReference type="PANTHER" id="PTHR10963:SF55">
    <property type="entry name" value="GLYCOSIDE HYDROLASE FAMILY 16 PROTEIN"/>
    <property type="match status" value="1"/>
</dbReference>
<dbReference type="InterPro" id="IPR013320">
    <property type="entry name" value="ConA-like_dom_sf"/>
</dbReference>
<feature type="chain" id="PRO_5040804858" description="GH16 domain-containing protein" evidence="2">
    <location>
        <begin position="24"/>
        <end position="300"/>
    </location>
</feature>
<dbReference type="RefSeq" id="WP_271221179.1">
    <property type="nucleotide sequence ID" value="NZ_BAAAVD010000012.1"/>
</dbReference>
<dbReference type="PANTHER" id="PTHR10963">
    <property type="entry name" value="GLYCOSYL HYDROLASE-RELATED"/>
    <property type="match status" value="1"/>
</dbReference>
<dbReference type="InterPro" id="IPR050546">
    <property type="entry name" value="Glycosyl_Hydrlase_16"/>
</dbReference>
<evidence type="ECO:0000313" key="4">
    <source>
        <dbReference type="EMBL" id="GLK12871.1"/>
    </source>
</evidence>
<dbReference type="CDD" id="cd02182">
    <property type="entry name" value="GH16_Strep_laminarinase_like"/>
    <property type="match status" value="1"/>
</dbReference>
<dbReference type="Gene3D" id="2.60.120.200">
    <property type="match status" value="1"/>
</dbReference>
<dbReference type="Pfam" id="PF26113">
    <property type="entry name" value="GH16_XgeA"/>
    <property type="match status" value="1"/>
</dbReference>
<evidence type="ECO:0000259" key="3">
    <source>
        <dbReference type="PROSITE" id="PS51762"/>
    </source>
</evidence>
<reference evidence="4" key="2">
    <citation type="submission" date="2023-01" db="EMBL/GenBank/DDBJ databases">
        <authorList>
            <person name="Sun Q."/>
            <person name="Evtushenko L."/>
        </authorList>
    </citation>
    <scope>NUCLEOTIDE SEQUENCE</scope>
    <source>
        <strain evidence="4">VKM Ac-2007</strain>
    </source>
</reference>
<dbReference type="PROSITE" id="PS51257">
    <property type="entry name" value="PROKAR_LIPOPROTEIN"/>
    <property type="match status" value="1"/>
</dbReference>
<feature type="domain" description="GH16" evidence="3">
    <location>
        <begin position="18"/>
        <end position="298"/>
    </location>
</feature>
<reference evidence="4" key="1">
    <citation type="journal article" date="2014" name="Int. J. Syst. Evol. Microbiol.">
        <title>Complete genome sequence of Corynebacterium casei LMG S-19264T (=DSM 44701T), isolated from a smear-ripened cheese.</title>
        <authorList>
            <consortium name="US DOE Joint Genome Institute (JGI-PGF)"/>
            <person name="Walter F."/>
            <person name="Albersmeier A."/>
            <person name="Kalinowski J."/>
            <person name="Ruckert C."/>
        </authorList>
    </citation>
    <scope>NUCLEOTIDE SEQUENCE</scope>
    <source>
        <strain evidence="4">VKM Ac-2007</strain>
    </source>
</reference>
<comment type="caution">
    <text evidence="4">The sequence shown here is derived from an EMBL/GenBank/DDBJ whole genome shotgun (WGS) entry which is preliminary data.</text>
</comment>
<sequence length="300" mass="31207">MRLAQAFLAMIVLLAGCSGPGQKDTPAGRDGSGWTEVFRDDFTGAAGSALPSGWLHDVGTCYPGCPAPQWGTGEIETMTAAPENVSLDGRGNLAITPLLRDGAWTSGRVETRRSDFRPPPGGALRIEARIQLPRVTEADGAGYWPAFWMLGARLREGYTGWPGVGEIDVVEAVNGRPSVMAALHCGVTPGGPCGEPSGIGSGERPCPTCHGGFHRYGVEITASEIRWYLDDAPILTVAATRVDPATWREATDHGFFLILNVAVGGGLPAAFGGGPTAATASGRPMLVDYVSVTARGSGSS</sequence>
<dbReference type="GO" id="GO:0005975">
    <property type="term" value="P:carbohydrate metabolic process"/>
    <property type="evidence" value="ECO:0007669"/>
    <property type="project" value="InterPro"/>
</dbReference>
<comment type="similarity">
    <text evidence="1">Belongs to the glycosyl hydrolase 16 family.</text>
</comment>
<protein>
    <recommendedName>
        <fullName evidence="3">GH16 domain-containing protein</fullName>
    </recommendedName>
</protein>
<dbReference type="SUPFAM" id="SSF49899">
    <property type="entry name" value="Concanavalin A-like lectins/glucanases"/>
    <property type="match status" value="1"/>
</dbReference>
<proteinExistence type="inferred from homology"/>